<organism evidence="1 2">
    <name type="scientific">Bradyrhizobium canariense</name>
    <dbReference type="NCBI Taxonomy" id="255045"/>
    <lineage>
        <taxon>Bacteria</taxon>
        <taxon>Pseudomonadati</taxon>
        <taxon>Pseudomonadota</taxon>
        <taxon>Alphaproteobacteria</taxon>
        <taxon>Hyphomicrobiales</taxon>
        <taxon>Nitrobacteraceae</taxon>
        <taxon>Bradyrhizobium</taxon>
    </lineage>
</organism>
<accession>A0A1X3GJJ2</accession>
<sequence>MSTQPLHIPEYRALMVFDQVPAGCILQLVGNSESAPHLRPGEFAVVDTSDTDPQHGELYLIRWMSGGTDIVQAFCRPGFNSEIGHYIGWWTRSLRRRDYDQEVAKAARAAPPGAILSIPRGCMVDGPRREEQFRQALVGRVVGVYQASVELPLIEGLRRG</sequence>
<evidence type="ECO:0000313" key="1">
    <source>
        <dbReference type="EMBL" id="OSJ12446.1"/>
    </source>
</evidence>
<protein>
    <submittedName>
        <fullName evidence="1">Uncharacterized protein</fullName>
    </submittedName>
</protein>
<dbReference type="RefSeq" id="WP_085359728.1">
    <property type="nucleotide sequence ID" value="NZ_NAFD01000183.1"/>
</dbReference>
<dbReference type="AlphaFoldDB" id="A0A1X3GJJ2"/>
<dbReference type="Proteomes" id="UP000193553">
    <property type="component" value="Unassembled WGS sequence"/>
</dbReference>
<proteinExistence type="predicted"/>
<reference evidence="1 2" key="1">
    <citation type="submission" date="2017-03" db="EMBL/GenBank/DDBJ databases">
        <title>Whole genome sequences of fourteen strains of Bradyrhizobium canariense and one strain of Bradyrhizobium japonicum isolated from Lupinus (Papilionoideae: Genisteae) species in Algeria.</title>
        <authorList>
            <person name="Crovadore J."/>
            <person name="Chekireb D."/>
            <person name="Brachmann A."/>
            <person name="Chablais R."/>
            <person name="Cochard B."/>
            <person name="Lefort F."/>
        </authorList>
    </citation>
    <scope>NUCLEOTIDE SEQUENCE [LARGE SCALE GENOMIC DNA]</scope>
    <source>
        <strain evidence="1 2">UBMA195</strain>
    </source>
</reference>
<comment type="caution">
    <text evidence="1">The sequence shown here is derived from an EMBL/GenBank/DDBJ whole genome shotgun (WGS) entry which is preliminary data.</text>
</comment>
<dbReference type="OrthoDB" id="8456474at2"/>
<dbReference type="EMBL" id="NAFI01000166">
    <property type="protein sequence ID" value="OSJ12446.1"/>
    <property type="molecule type" value="Genomic_DNA"/>
</dbReference>
<evidence type="ECO:0000313" key="2">
    <source>
        <dbReference type="Proteomes" id="UP000193553"/>
    </source>
</evidence>
<name>A0A1X3GJJ2_9BRAD</name>
<gene>
    <name evidence="1" type="ORF">BSZ18_13040</name>
</gene>